<organism evidence="2 3">
    <name type="scientific">Chlorella vulgaris</name>
    <name type="common">Green alga</name>
    <dbReference type="NCBI Taxonomy" id="3077"/>
    <lineage>
        <taxon>Eukaryota</taxon>
        <taxon>Viridiplantae</taxon>
        <taxon>Chlorophyta</taxon>
        <taxon>core chlorophytes</taxon>
        <taxon>Trebouxiophyceae</taxon>
        <taxon>Chlorellales</taxon>
        <taxon>Chlorellaceae</taxon>
        <taxon>Chlorella clade</taxon>
        <taxon>Chlorella</taxon>
    </lineage>
</organism>
<evidence type="ECO:0000313" key="2">
    <source>
        <dbReference type="EMBL" id="KAI3425129.1"/>
    </source>
</evidence>
<dbReference type="AlphaFoldDB" id="A0A9D4TGR9"/>
<evidence type="ECO:0000256" key="1">
    <source>
        <dbReference type="SAM" id="MobiDB-lite"/>
    </source>
</evidence>
<dbReference type="Proteomes" id="UP001055712">
    <property type="component" value="Unassembled WGS sequence"/>
</dbReference>
<feature type="compositionally biased region" description="Low complexity" evidence="1">
    <location>
        <begin position="57"/>
        <end position="77"/>
    </location>
</feature>
<dbReference type="EMBL" id="SIDB01000012">
    <property type="protein sequence ID" value="KAI3425129.1"/>
    <property type="molecule type" value="Genomic_DNA"/>
</dbReference>
<feature type="compositionally biased region" description="Pro residues" evidence="1">
    <location>
        <begin position="45"/>
        <end position="56"/>
    </location>
</feature>
<reference evidence="2" key="1">
    <citation type="journal article" date="2019" name="Plant J.">
        <title>Chlorella vulgaris genome assembly and annotation reveals the molecular basis for metabolic acclimation to high light conditions.</title>
        <authorList>
            <person name="Cecchin M."/>
            <person name="Marcolungo L."/>
            <person name="Rossato M."/>
            <person name="Girolomoni L."/>
            <person name="Cosentino E."/>
            <person name="Cuine S."/>
            <person name="Li-Beisson Y."/>
            <person name="Delledonne M."/>
            <person name="Ballottari M."/>
        </authorList>
    </citation>
    <scope>NUCLEOTIDE SEQUENCE</scope>
    <source>
        <strain evidence="2">211/11P</strain>
    </source>
</reference>
<evidence type="ECO:0000313" key="3">
    <source>
        <dbReference type="Proteomes" id="UP001055712"/>
    </source>
</evidence>
<comment type="caution">
    <text evidence="2">The sequence shown here is derived from an EMBL/GenBank/DDBJ whole genome shotgun (WGS) entry which is preliminary data.</text>
</comment>
<proteinExistence type="predicted"/>
<keyword evidence="3" id="KW-1185">Reference proteome</keyword>
<feature type="region of interest" description="Disordered" evidence="1">
    <location>
        <begin position="1"/>
        <end position="169"/>
    </location>
</feature>
<name>A0A9D4TGR9_CHLVU</name>
<gene>
    <name evidence="2" type="ORF">D9Q98_008901</name>
</gene>
<reference evidence="2" key="2">
    <citation type="submission" date="2020-11" db="EMBL/GenBank/DDBJ databases">
        <authorList>
            <person name="Cecchin M."/>
            <person name="Marcolungo L."/>
            <person name="Rossato M."/>
            <person name="Girolomoni L."/>
            <person name="Cosentino E."/>
            <person name="Cuine S."/>
            <person name="Li-Beisson Y."/>
            <person name="Delledonne M."/>
            <person name="Ballottari M."/>
        </authorList>
    </citation>
    <scope>NUCLEOTIDE SEQUENCE</scope>
    <source>
        <strain evidence="2">211/11P</strain>
        <tissue evidence="2">Whole cell</tissue>
    </source>
</reference>
<protein>
    <submittedName>
        <fullName evidence="2">Uncharacterized protein</fullName>
    </submittedName>
</protein>
<sequence length="169" mass="17295">MTGSQARGMQSLWESEKEGEAAWEPGDYGLVPCNPETIASTPRVGIPPPPSSPSPSPAAAHRYGSTDTTHAASSTAAGRKATGPMSPMPFEGAGRRLLGVAQQRSGGLTAKSQAAVAASQRARHATAASPCTHASVHPGQEQPARPAAKLTLEERQDSAAFGSEFAAPL</sequence>
<feature type="compositionally biased region" description="Low complexity" evidence="1">
    <location>
        <begin position="109"/>
        <end position="128"/>
    </location>
</feature>
<accession>A0A9D4TGR9</accession>